<dbReference type="SUPFAM" id="SSF55856">
    <property type="entry name" value="Cytochrome b5-like heme/steroid binding domain"/>
    <property type="match status" value="1"/>
</dbReference>
<dbReference type="Gene3D" id="3.10.120.10">
    <property type="entry name" value="Cytochrome b5-like heme/steroid binding domain"/>
    <property type="match status" value="1"/>
</dbReference>
<dbReference type="Gene3D" id="2.40.30.10">
    <property type="entry name" value="Translation factors"/>
    <property type="match status" value="1"/>
</dbReference>
<keyword evidence="20" id="KW-1185">Reference proteome</keyword>
<dbReference type="InterPro" id="IPR036400">
    <property type="entry name" value="Cyt_B5-like_heme/steroid_sf"/>
</dbReference>
<dbReference type="SUPFAM" id="SSF56524">
    <property type="entry name" value="Oxidoreductase molybdopterin-binding domain"/>
    <property type="match status" value="1"/>
</dbReference>
<feature type="domain" description="Cytochrome b5 heme-binding" evidence="17">
    <location>
        <begin position="723"/>
        <end position="801"/>
    </location>
</feature>
<evidence type="ECO:0000259" key="17">
    <source>
        <dbReference type="PROSITE" id="PS50255"/>
    </source>
</evidence>
<dbReference type="InterPro" id="IPR036374">
    <property type="entry name" value="OxRdtase_Mopterin-bd_sf"/>
</dbReference>
<keyword evidence="12" id="KW-0274">FAD</keyword>
<dbReference type="GO" id="GO:0050464">
    <property type="term" value="F:nitrate reductase (NADPH) activity"/>
    <property type="evidence" value="ECO:0007669"/>
    <property type="project" value="UniProtKB-EC"/>
</dbReference>
<dbReference type="Pfam" id="PF03404">
    <property type="entry name" value="Mo-co_dimer"/>
    <property type="match status" value="1"/>
</dbReference>
<dbReference type="GO" id="GO:0030151">
    <property type="term" value="F:molybdenum ion binding"/>
    <property type="evidence" value="ECO:0007669"/>
    <property type="project" value="InterPro"/>
</dbReference>
<dbReference type="InterPro" id="IPR000572">
    <property type="entry name" value="OxRdtase_Mopterin-bd_dom"/>
</dbReference>
<evidence type="ECO:0000256" key="11">
    <source>
        <dbReference type="ARBA" id="ARBA00022723"/>
    </source>
</evidence>
<dbReference type="PANTHER" id="PTHR19372">
    <property type="entry name" value="SULFITE REDUCTASE"/>
    <property type="match status" value="1"/>
</dbReference>
<gene>
    <name evidence="19" type="ORF">NLU13_6148</name>
</gene>
<dbReference type="Gene3D" id="3.40.50.80">
    <property type="entry name" value="Nucleotide-binding domain of ferredoxin-NADP reductase (FNR) module"/>
    <property type="match status" value="1"/>
</dbReference>
<feature type="domain" description="FAD-binding FR-type" evidence="18">
    <location>
        <begin position="833"/>
        <end position="968"/>
    </location>
</feature>
<dbReference type="GO" id="GO:0042128">
    <property type="term" value="P:nitrate assimilation"/>
    <property type="evidence" value="ECO:0007669"/>
    <property type="project" value="UniProtKB-KW"/>
</dbReference>
<dbReference type="SUPFAM" id="SSF81296">
    <property type="entry name" value="E set domains"/>
    <property type="match status" value="1"/>
</dbReference>
<accession>A0AA39L6G1</accession>
<evidence type="ECO:0000256" key="10">
    <source>
        <dbReference type="ARBA" id="ARBA00022630"/>
    </source>
</evidence>
<comment type="cofactor">
    <cofactor evidence="1">
        <name>Mo-molybdopterin</name>
        <dbReference type="ChEBI" id="CHEBI:71302"/>
    </cofactor>
</comment>
<keyword evidence="11" id="KW-0479">Metal-binding</keyword>
<dbReference type="Pfam" id="PF00173">
    <property type="entry name" value="Cyt-b5"/>
    <property type="match status" value="1"/>
</dbReference>
<dbReference type="FunFam" id="3.90.420.10:FF:000003">
    <property type="entry name" value="Nitrate reductase"/>
    <property type="match status" value="1"/>
</dbReference>
<evidence type="ECO:0000313" key="19">
    <source>
        <dbReference type="EMBL" id="KAK0386311.1"/>
    </source>
</evidence>
<comment type="cofactor">
    <cofactor evidence="3">
        <name>FAD</name>
        <dbReference type="ChEBI" id="CHEBI:57692"/>
    </cofactor>
</comment>
<dbReference type="GO" id="GO:0008482">
    <property type="term" value="F:sulfite oxidase activity"/>
    <property type="evidence" value="ECO:0007669"/>
    <property type="project" value="TreeGrafter"/>
</dbReference>
<dbReference type="SMART" id="SM01117">
    <property type="entry name" value="Cyt-b5"/>
    <property type="match status" value="1"/>
</dbReference>
<comment type="similarity">
    <text evidence="5">Belongs to the nitrate reductase family.</text>
</comment>
<keyword evidence="9" id="KW-0500">Molybdenum</keyword>
<dbReference type="InterPro" id="IPR008333">
    <property type="entry name" value="Cbr1-like_FAD-bd_dom"/>
</dbReference>
<dbReference type="Gene3D" id="3.90.420.10">
    <property type="entry name" value="Oxidoreductase, molybdopterin-binding domain"/>
    <property type="match status" value="1"/>
</dbReference>
<proteinExistence type="inferred from homology"/>
<protein>
    <recommendedName>
        <fullName evidence="8">Nitrate reductase [NADPH]</fullName>
        <ecNumber evidence="7">1.7.1.3</ecNumber>
    </recommendedName>
</protein>
<dbReference type="PROSITE" id="PS51384">
    <property type="entry name" value="FAD_FR"/>
    <property type="match status" value="1"/>
</dbReference>
<dbReference type="InterPro" id="IPR001199">
    <property type="entry name" value="Cyt_B5-like_heme/steroid-bd"/>
</dbReference>
<comment type="function">
    <text evidence="4">Nitrate reductase is a key enzyme involved in the first step of nitrate assimilation in plants, fungi and bacteria.</text>
</comment>
<evidence type="ECO:0000256" key="8">
    <source>
        <dbReference type="ARBA" id="ARBA00015499"/>
    </source>
</evidence>
<dbReference type="InterPro" id="IPR039261">
    <property type="entry name" value="FNR_nucleotide-bd"/>
</dbReference>
<comment type="cofactor">
    <cofactor evidence="2">
        <name>heme</name>
        <dbReference type="ChEBI" id="CHEBI:30413"/>
    </cofactor>
</comment>
<feature type="region of interest" description="Disordered" evidence="16">
    <location>
        <begin position="181"/>
        <end position="222"/>
    </location>
</feature>
<dbReference type="PRINTS" id="PR00407">
    <property type="entry name" value="EUMOPTERIN"/>
</dbReference>
<keyword evidence="13" id="KW-0560">Oxidoreductase</keyword>
<evidence type="ECO:0000256" key="14">
    <source>
        <dbReference type="ARBA" id="ARBA00023063"/>
    </source>
</evidence>
<dbReference type="InterPro" id="IPR001433">
    <property type="entry name" value="OxRdtase_FAD/NAD-bd"/>
</dbReference>
<evidence type="ECO:0000256" key="7">
    <source>
        <dbReference type="ARBA" id="ARBA00012673"/>
    </source>
</evidence>
<dbReference type="InterPro" id="IPR014756">
    <property type="entry name" value="Ig_E-set"/>
</dbReference>
<dbReference type="Gene3D" id="2.60.40.650">
    <property type="match status" value="1"/>
</dbReference>
<dbReference type="Proteomes" id="UP001175261">
    <property type="component" value="Unassembled WGS sequence"/>
</dbReference>
<sequence length="1115" mass="126079">MPESSSSIQYVIVYHSRWERRTTCQYIYVFKVCGQLLQRVATLCQSSRFCHWQHCPRLTRMVTKSATSHYVVKKRDHPGSTAQEIHDEPDWGAGHNHRVGFKNSENRIPGYSVEARRRYKALQDREARGELVNFRDLVSGQQDLRLINPNDRWIGARFTLDCTEEWVKYGQKWPANIKAMEKAEAEKKETARDNPALTNEHDGSERDQGREHGDLKMKKEDELSPAETALLRALTHEKQYISTLKANPGNLKSPQTHNRTDISIDEADQFTPDNWLPRSSKLIRLTGKHPLNAEPPLTVLFDAGLITPNELHYVRNHGPVARLVWEYHTVEVDVGSPDGPTQLGMDELKNDFESINIPVFLACDGNRRKELNLIRRTKGFNWGPGGGSCAYWKGALLRDVLLAAGLKEDEAERADGHRRWVNFEGSEDLAEGKYQTCIPLAYALDHRNDVMLAYEMNNLPLPPDHGYPVRVIIPGHVGGRCVKWLKRIWISEKENDSYYHVWDNRVLPSSITDMESPFAKVMFSHPDTACNEQNLNSVIVRPEQGERIYLQDLSGSHQQRGPANDDCAPGEYRIQGFAYDGGGHEVQRVEVTLDDGENWLYCIRRFPEYPIRHGKKFWTWCHWHVDVPVARLIEARSLRVRCFNVFKNSQPKVGAWNVLGMMNNGWYTVRSEMVTTDHEPAADQGPYVLFRHPVEPGTGEGGWMKPSVINQIEAAKREAGTPQKQFTREEIEKHDKEDDCWIVVDGKVYDATSVMAWHPGGKAPIMAHAGRVHQETSDEFWSIHDGYASDKLKECLLGIVTDKVANFIKANADKQASERAKETGTSKVALQKHRWVPTKLVNRRELSEDTRSYTFQLPDNKAILGLATCKHIQVGFHMKDKMIVRSYTPTRPIFPSLDSTPEYLNPSKVGAREDHSDPHDGDGTFELVVKTYFPTADQPGGAMSNILDCIPIGEEVEIRGPTGEIEYQGNGQFLIEGEKKKYSSVSLVLGGSGVTPGFALIGRSVLEHVAGTGTLEISVVDANRSEKDILLRKELDDLVRKSNGKLRVTHVLSSPSNDWKGLKGYVNEQILRQSLFPPGPDTAAFVCGPPAMMQKAVMPALRNWGYKEDVDLFGF</sequence>
<name>A0AA39L6G1_SARSR</name>
<feature type="compositionally biased region" description="Basic and acidic residues" evidence="16">
    <location>
        <begin position="181"/>
        <end position="192"/>
    </location>
</feature>
<dbReference type="Pfam" id="PF00174">
    <property type="entry name" value="Oxidored_molyb"/>
    <property type="match status" value="1"/>
</dbReference>
<organism evidence="19 20">
    <name type="scientific">Sarocladium strictum</name>
    <name type="common">Black bundle disease fungus</name>
    <name type="synonym">Acremonium strictum</name>
    <dbReference type="NCBI Taxonomy" id="5046"/>
    <lineage>
        <taxon>Eukaryota</taxon>
        <taxon>Fungi</taxon>
        <taxon>Dikarya</taxon>
        <taxon>Ascomycota</taxon>
        <taxon>Pezizomycotina</taxon>
        <taxon>Sordariomycetes</taxon>
        <taxon>Hypocreomycetidae</taxon>
        <taxon>Hypocreales</taxon>
        <taxon>Sarocladiaceae</taxon>
        <taxon>Sarocladium</taxon>
    </lineage>
</organism>
<dbReference type="GO" id="GO:0006790">
    <property type="term" value="P:sulfur compound metabolic process"/>
    <property type="evidence" value="ECO:0007669"/>
    <property type="project" value="TreeGrafter"/>
</dbReference>
<comment type="catalytic activity">
    <reaction evidence="15">
        <text>nitrite + NADP(+) + H2O = nitrate + NADPH + H(+)</text>
        <dbReference type="Rhea" id="RHEA:19061"/>
        <dbReference type="ChEBI" id="CHEBI:15377"/>
        <dbReference type="ChEBI" id="CHEBI:15378"/>
        <dbReference type="ChEBI" id="CHEBI:16301"/>
        <dbReference type="ChEBI" id="CHEBI:17632"/>
        <dbReference type="ChEBI" id="CHEBI:57783"/>
        <dbReference type="ChEBI" id="CHEBI:58349"/>
        <dbReference type="EC" id="1.7.1.3"/>
    </reaction>
</comment>
<feature type="compositionally biased region" description="Basic and acidic residues" evidence="16">
    <location>
        <begin position="199"/>
        <end position="222"/>
    </location>
</feature>
<evidence type="ECO:0000256" key="15">
    <source>
        <dbReference type="ARBA" id="ARBA00049155"/>
    </source>
</evidence>
<dbReference type="SUPFAM" id="SSF63380">
    <property type="entry name" value="Riboflavin synthase domain-like"/>
    <property type="match status" value="1"/>
</dbReference>
<dbReference type="GO" id="GO:0043546">
    <property type="term" value="F:molybdopterin cofactor binding"/>
    <property type="evidence" value="ECO:0007669"/>
    <property type="project" value="TreeGrafter"/>
</dbReference>
<dbReference type="GO" id="GO:0020037">
    <property type="term" value="F:heme binding"/>
    <property type="evidence" value="ECO:0007669"/>
    <property type="project" value="TreeGrafter"/>
</dbReference>
<dbReference type="InterPro" id="IPR017938">
    <property type="entry name" value="Riboflavin_synthase-like_b-brl"/>
</dbReference>
<dbReference type="InterPro" id="IPR005066">
    <property type="entry name" value="MoCF_OxRdtse_dimer"/>
</dbReference>
<dbReference type="InterPro" id="IPR008335">
    <property type="entry name" value="Mopterin_OxRdtase_euk"/>
</dbReference>
<evidence type="ECO:0000259" key="18">
    <source>
        <dbReference type="PROSITE" id="PS51384"/>
    </source>
</evidence>
<evidence type="ECO:0000256" key="9">
    <source>
        <dbReference type="ARBA" id="ARBA00022505"/>
    </source>
</evidence>
<evidence type="ECO:0000256" key="12">
    <source>
        <dbReference type="ARBA" id="ARBA00022827"/>
    </source>
</evidence>
<dbReference type="PRINTS" id="PR00406">
    <property type="entry name" value="CYTB5RDTASE"/>
</dbReference>
<evidence type="ECO:0000313" key="20">
    <source>
        <dbReference type="Proteomes" id="UP001175261"/>
    </source>
</evidence>
<dbReference type="EMBL" id="JAPDFR010000005">
    <property type="protein sequence ID" value="KAK0386311.1"/>
    <property type="molecule type" value="Genomic_DNA"/>
</dbReference>
<dbReference type="Pfam" id="PF00970">
    <property type="entry name" value="FAD_binding_6"/>
    <property type="match status" value="2"/>
</dbReference>
<dbReference type="CDD" id="cd06183">
    <property type="entry name" value="cyt_b5_reduct_like"/>
    <property type="match status" value="1"/>
</dbReference>
<evidence type="ECO:0000256" key="13">
    <source>
        <dbReference type="ARBA" id="ARBA00023002"/>
    </source>
</evidence>
<comment type="caution">
    <text evidence="19">The sequence shown here is derived from an EMBL/GenBank/DDBJ whole genome shotgun (WGS) entry which is preliminary data.</text>
</comment>
<evidence type="ECO:0000256" key="6">
    <source>
        <dbReference type="ARBA" id="ARBA00011738"/>
    </source>
</evidence>
<comment type="subunit">
    <text evidence="6">Homodimer.</text>
</comment>
<keyword evidence="14" id="KW-0534">Nitrate assimilation</keyword>
<dbReference type="PROSITE" id="PS50255">
    <property type="entry name" value="CYTOCHROME_B5_2"/>
    <property type="match status" value="1"/>
</dbReference>
<dbReference type="EC" id="1.7.1.3" evidence="7"/>
<evidence type="ECO:0000256" key="2">
    <source>
        <dbReference type="ARBA" id="ARBA00001971"/>
    </source>
</evidence>
<evidence type="ECO:0000256" key="4">
    <source>
        <dbReference type="ARBA" id="ARBA00003838"/>
    </source>
</evidence>
<evidence type="ECO:0000256" key="3">
    <source>
        <dbReference type="ARBA" id="ARBA00001974"/>
    </source>
</evidence>
<evidence type="ECO:0000256" key="16">
    <source>
        <dbReference type="SAM" id="MobiDB-lite"/>
    </source>
</evidence>
<dbReference type="Pfam" id="PF00175">
    <property type="entry name" value="NAD_binding_1"/>
    <property type="match status" value="1"/>
</dbReference>
<dbReference type="SUPFAM" id="SSF52343">
    <property type="entry name" value="Ferredoxin reductase-like, C-terminal NADP-linked domain"/>
    <property type="match status" value="1"/>
</dbReference>
<evidence type="ECO:0000256" key="5">
    <source>
        <dbReference type="ARBA" id="ARBA00006253"/>
    </source>
</evidence>
<reference evidence="19" key="1">
    <citation type="submission" date="2022-10" db="EMBL/GenBank/DDBJ databases">
        <title>Determination and structural analysis of whole genome sequence of Sarocladium strictum F4-1.</title>
        <authorList>
            <person name="Hu L."/>
            <person name="Jiang Y."/>
        </authorList>
    </citation>
    <scope>NUCLEOTIDE SEQUENCE</scope>
    <source>
        <strain evidence="19">F4-1</strain>
    </source>
</reference>
<keyword evidence="10" id="KW-0285">Flavoprotein</keyword>
<evidence type="ECO:0000256" key="1">
    <source>
        <dbReference type="ARBA" id="ARBA00001924"/>
    </source>
</evidence>
<dbReference type="AlphaFoldDB" id="A0AA39L6G1"/>
<dbReference type="PANTHER" id="PTHR19372:SF7">
    <property type="entry name" value="SULFITE OXIDASE, MITOCHONDRIAL"/>
    <property type="match status" value="1"/>
</dbReference>
<dbReference type="InterPro" id="IPR017927">
    <property type="entry name" value="FAD-bd_FR_type"/>
</dbReference>